<proteinExistence type="predicted"/>
<evidence type="ECO:0000313" key="2">
    <source>
        <dbReference type="Proteomes" id="UP000006833"/>
    </source>
</evidence>
<sequence length="97" mass="10898">MFGAIRMESATICPTILQVDEMEGEMRFLRTLAFALRNLSRLGYYHAGAELCGGTERRAKADAYRHLRTMTGGAVRAQIAEVFARNARFTVQSKDRP</sequence>
<keyword evidence="2" id="KW-1185">Reference proteome</keyword>
<accession>A8LNY2</accession>
<dbReference type="KEGG" id="dsh:Dshi_1922"/>
<evidence type="ECO:0000313" key="1">
    <source>
        <dbReference type="EMBL" id="ABV93664.1"/>
    </source>
</evidence>
<dbReference type="HOGENOM" id="CLU_2342272_0_0_5"/>
<dbReference type="AlphaFoldDB" id="A8LNY2"/>
<dbReference type="Proteomes" id="UP000006833">
    <property type="component" value="Chromosome"/>
</dbReference>
<name>A8LNY2_DINSH</name>
<dbReference type="EMBL" id="CP000830">
    <property type="protein sequence ID" value="ABV93664.1"/>
    <property type="molecule type" value="Genomic_DNA"/>
</dbReference>
<protein>
    <submittedName>
        <fullName evidence="1">Uncharacterized protein</fullName>
    </submittedName>
</protein>
<organism evidence="1 2">
    <name type="scientific">Dinoroseobacter shibae (strain DSM 16493 / NCIMB 14021 / DFL 12)</name>
    <dbReference type="NCBI Taxonomy" id="398580"/>
    <lineage>
        <taxon>Bacteria</taxon>
        <taxon>Pseudomonadati</taxon>
        <taxon>Pseudomonadota</taxon>
        <taxon>Alphaproteobacteria</taxon>
        <taxon>Rhodobacterales</taxon>
        <taxon>Roseobacteraceae</taxon>
        <taxon>Dinoroseobacter</taxon>
    </lineage>
</organism>
<gene>
    <name evidence="1" type="ordered locus">Dshi_1922</name>
</gene>
<reference evidence="2" key="1">
    <citation type="journal article" date="2010" name="ISME J.">
        <title>The complete genome sequence of the algal symbiont Dinoroseobacter shibae: a hitchhiker's guide to life in the sea.</title>
        <authorList>
            <person name="Wagner-Dobler I."/>
            <person name="Ballhausen B."/>
            <person name="Berger M."/>
            <person name="Brinkhoff T."/>
            <person name="Buchholz I."/>
            <person name="Bunk B."/>
            <person name="Cypionka H."/>
            <person name="Daniel R."/>
            <person name="Drepper T."/>
            <person name="Gerdts G."/>
            <person name="Hahnke S."/>
            <person name="Han C."/>
            <person name="Jahn D."/>
            <person name="Kalhoefer D."/>
            <person name="Kiss H."/>
            <person name="Klenk H.P."/>
            <person name="Kyrpides N."/>
            <person name="Liebl W."/>
            <person name="Liesegang H."/>
            <person name="Meincke L."/>
            <person name="Pati A."/>
            <person name="Petersen J."/>
            <person name="Piekarski T."/>
            <person name="Pommerenke C."/>
            <person name="Pradella S."/>
            <person name="Pukall R."/>
            <person name="Rabus R."/>
            <person name="Stackebrandt E."/>
            <person name="Thole S."/>
            <person name="Thompson L."/>
            <person name="Tielen P."/>
            <person name="Tomasch J."/>
            <person name="von Jan M."/>
            <person name="Wanphrut N."/>
            <person name="Wichels A."/>
            <person name="Zech H."/>
            <person name="Simon M."/>
        </authorList>
    </citation>
    <scope>NUCLEOTIDE SEQUENCE [LARGE SCALE GENOMIC DNA]</scope>
    <source>
        <strain evidence="2">DSM 16493 / NCIMB 14021 / DFL 12</strain>
    </source>
</reference>